<evidence type="ECO:0008006" key="3">
    <source>
        <dbReference type="Google" id="ProtNLM"/>
    </source>
</evidence>
<dbReference type="EMBL" id="CP060244">
    <property type="protein sequence ID" value="QNT77631.1"/>
    <property type="molecule type" value="Genomic_DNA"/>
</dbReference>
<sequence>MNFRLGYINTLRHELNAAVILRVLDAYGIDTDLTTGEGRELASMFAKGELDMVVSLWLPDYDAALFPIADSELIGDLYTSSLCIAGPNTGGVENCKALMGLQNAKLYVADGYRQWVGHFLDRYELLPSQIELLSLPEQDEQFSTRIGKEAHSYYCWPEGSFLASLAGKALADPLRVLPVSQKAQLLIHRSSRKNFDSDLFDELEGLLLGQKVLFALEEAVIQKGMTPAEAAEAWQRGRLIGR</sequence>
<protein>
    <recommendedName>
        <fullName evidence="3">ABC-type glycine betaine transport system substrate-binding domain-containing protein</fullName>
    </recommendedName>
</protein>
<proteinExistence type="predicted"/>
<organism evidence="1 2">
    <name type="scientific">Entomobacter blattae</name>
    <dbReference type="NCBI Taxonomy" id="2762277"/>
    <lineage>
        <taxon>Bacteria</taxon>
        <taxon>Pseudomonadati</taxon>
        <taxon>Pseudomonadota</taxon>
        <taxon>Alphaproteobacteria</taxon>
        <taxon>Acetobacterales</taxon>
        <taxon>Acetobacteraceae</taxon>
        <taxon>Entomobacter</taxon>
    </lineage>
</organism>
<keyword evidence="2" id="KW-1185">Reference proteome</keyword>
<evidence type="ECO:0000313" key="2">
    <source>
        <dbReference type="Proteomes" id="UP000516349"/>
    </source>
</evidence>
<name>A0A7H1NPC1_9PROT</name>
<dbReference type="Proteomes" id="UP000516349">
    <property type="component" value="Chromosome"/>
</dbReference>
<dbReference type="SUPFAM" id="SSF53850">
    <property type="entry name" value="Periplasmic binding protein-like II"/>
    <property type="match status" value="1"/>
</dbReference>
<dbReference type="RefSeq" id="WP_203414069.1">
    <property type="nucleotide sequence ID" value="NZ_CP060244.1"/>
</dbReference>
<dbReference type="AlphaFoldDB" id="A0A7H1NPC1"/>
<reference evidence="1 2" key="1">
    <citation type="submission" date="2020-08" db="EMBL/GenBank/DDBJ databases">
        <title>Complete genome sequence of Entomobacter blattae G55GP.</title>
        <authorList>
            <person name="Poehlein A."/>
            <person name="Guzman J."/>
            <person name="Daniel R."/>
            <person name="Vilcinskas A."/>
        </authorList>
    </citation>
    <scope>NUCLEOTIDE SEQUENCE [LARGE SCALE GENOMIC DNA]</scope>
    <source>
        <strain evidence="1 2">G55GP</strain>
    </source>
</reference>
<evidence type="ECO:0000313" key="1">
    <source>
        <dbReference type="EMBL" id="QNT77631.1"/>
    </source>
</evidence>
<gene>
    <name evidence="1" type="ORF">JGUZn3_03800</name>
</gene>
<accession>A0A7H1NPC1</accession>
<dbReference type="KEGG" id="ebla:JGUZn3_03800"/>